<accession>A0A550BWG5</accession>
<dbReference type="OrthoDB" id="5945798at2759"/>
<dbReference type="InterPro" id="IPR001214">
    <property type="entry name" value="SET_dom"/>
</dbReference>
<dbReference type="SMART" id="SM00317">
    <property type="entry name" value="SET"/>
    <property type="match status" value="1"/>
</dbReference>
<organism evidence="3 4">
    <name type="scientific">Schizophyllum amplum</name>
    <dbReference type="NCBI Taxonomy" id="97359"/>
    <lineage>
        <taxon>Eukaryota</taxon>
        <taxon>Fungi</taxon>
        <taxon>Dikarya</taxon>
        <taxon>Basidiomycota</taxon>
        <taxon>Agaricomycotina</taxon>
        <taxon>Agaricomycetes</taxon>
        <taxon>Agaricomycetidae</taxon>
        <taxon>Agaricales</taxon>
        <taxon>Schizophyllaceae</taxon>
        <taxon>Schizophyllum</taxon>
    </lineage>
</organism>
<dbReference type="CDD" id="cd20071">
    <property type="entry name" value="SET_SMYD"/>
    <property type="match status" value="1"/>
</dbReference>
<reference evidence="3 4" key="1">
    <citation type="journal article" date="2019" name="New Phytol.">
        <title>Comparative genomics reveals unique wood-decay strategies and fruiting body development in the Schizophyllaceae.</title>
        <authorList>
            <person name="Almasi E."/>
            <person name="Sahu N."/>
            <person name="Krizsan K."/>
            <person name="Balint B."/>
            <person name="Kovacs G.M."/>
            <person name="Kiss B."/>
            <person name="Cseklye J."/>
            <person name="Drula E."/>
            <person name="Henrissat B."/>
            <person name="Nagy I."/>
            <person name="Chovatia M."/>
            <person name="Adam C."/>
            <person name="LaButti K."/>
            <person name="Lipzen A."/>
            <person name="Riley R."/>
            <person name="Grigoriev I.V."/>
            <person name="Nagy L.G."/>
        </authorList>
    </citation>
    <scope>NUCLEOTIDE SEQUENCE [LARGE SCALE GENOMIC DNA]</scope>
    <source>
        <strain evidence="3 4">NL-1724</strain>
    </source>
</reference>
<feature type="domain" description="SET" evidence="2">
    <location>
        <begin position="64"/>
        <end position="215"/>
    </location>
</feature>
<evidence type="ECO:0000313" key="3">
    <source>
        <dbReference type="EMBL" id="TRM56889.1"/>
    </source>
</evidence>
<evidence type="ECO:0000313" key="4">
    <source>
        <dbReference type="Proteomes" id="UP000320762"/>
    </source>
</evidence>
<dbReference type="InterPro" id="IPR046341">
    <property type="entry name" value="SET_dom_sf"/>
</dbReference>
<evidence type="ECO:0000259" key="2">
    <source>
        <dbReference type="PROSITE" id="PS50280"/>
    </source>
</evidence>
<keyword evidence="4" id="KW-1185">Reference proteome</keyword>
<dbReference type="SUPFAM" id="SSF82199">
    <property type="entry name" value="SET domain"/>
    <property type="match status" value="1"/>
</dbReference>
<dbReference type="Proteomes" id="UP000320762">
    <property type="component" value="Unassembled WGS sequence"/>
</dbReference>
<sequence>MPLGLRHPPPSRGNATRPSDPRLTFATVHLLITLPTPTNPDGTCLALLDRTTYKQLVCQTSYPCPVSRPRFPAHHIRSAGAAGIGLFAVRNLAAGELVLAERPLLVVPAAAPEEDWEACVARLPPAAHRSLMALSDVGPQNGGRPAARRVRTNSMRGVSLSGKEQDYLAVGALMGRVNHSCTPNAVVHFDSRALALELRALRNVGAGEELRISYCNAGAPLAIRRAGLELYRFVCNCHSCASGQAGDAVRARIRVPDLQFITSPAAKIERCLSQVMQLERAGLEVLAAYGTCVALLVGLYKRLGDFDKAAYYRARTDAWGLAMYGDANRRD</sequence>
<dbReference type="Pfam" id="PF00856">
    <property type="entry name" value="SET"/>
    <property type="match status" value="1"/>
</dbReference>
<comment type="caution">
    <text evidence="3">The sequence shown here is derived from an EMBL/GenBank/DDBJ whole genome shotgun (WGS) entry which is preliminary data.</text>
</comment>
<feature type="region of interest" description="Disordered" evidence="1">
    <location>
        <begin position="1"/>
        <end position="20"/>
    </location>
</feature>
<dbReference type="PANTHER" id="PTHR47332:SF4">
    <property type="entry name" value="SET DOMAIN-CONTAINING PROTEIN 5"/>
    <property type="match status" value="1"/>
</dbReference>
<dbReference type="STRING" id="97359.A0A550BWG5"/>
<proteinExistence type="predicted"/>
<protein>
    <recommendedName>
        <fullName evidence="2">SET domain-containing protein</fullName>
    </recommendedName>
</protein>
<gene>
    <name evidence="3" type="ORF">BD626DRAFT_635389</name>
</gene>
<evidence type="ECO:0000256" key="1">
    <source>
        <dbReference type="SAM" id="MobiDB-lite"/>
    </source>
</evidence>
<dbReference type="PROSITE" id="PS50280">
    <property type="entry name" value="SET"/>
    <property type="match status" value="1"/>
</dbReference>
<dbReference type="AlphaFoldDB" id="A0A550BWG5"/>
<dbReference type="Gene3D" id="2.170.270.10">
    <property type="entry name" value="SET domain"/>
    <property type="match status" value="1"/>
</dbReference>
<dbReference type="EMBL" id="VDMD01000057">
    <property type="protein sequence ID" value="TRM56889.1"/>
    <property type="molecule type" value="Genomic_DNA"/>
</dbReference>
<name>A0A550BWG5_9AGAR</name>
<dbReference type="PANTHER" id="PTHR47332">
    <property type="entry name" value="SET DOMAIN-CONTAINING PROTEIN 5"/>
    <property type="match status" value="1"/>
</dbReference>
<dbReference type="InterPro" id="IPR053185">
    <property type="entry name" value="SET_domain_protein"/>
</dbReference>